<dbReference type="EMBL" id="JBICBT010000621">
    <property type="protein sequence ID" value="KAL3107337.1"/>
    <property type="molecule type" value="Genomic_DNA"/>
</dbReference>
<protein>
    <submittedName>
        <fullName evidence="1">Uncharacterized protein</fullName>
    </submittedName>
</protein>
<comment type="caution">
    <text evidence="1">The sequence shown here is derived from an EMBL/GenBank/DDBJ whole genome shotgun (WGS) entry which is preliminary data.</text>
</comment>
<dbReference type="Proteomes" id="UP001620626">
    <property type="component" value="Unassembled WGS sequence"/>
</dbReference>
<name>A0ABD2KXD6_9BILA</name>
<evidence type="ECO:0000313" key="2">
    <source>
        <dbReference type="Proteomes" id="UP001620626"/>
    </source>
</evidence>
<keyword evidence="2" id="KW-1185">Reference proteome</keyword>
<accession>A0ABD2KXD6</accession>
<organism evidence="1 2">
    <name type="scientific">Heterodera trifolii</name>
    <dbReference type="NCBI Taxonomy" id="157864"/>
    <lineage>
        <taxon>Eukaryota</taxon>
        <taxon>Metazoa</taxon>
        <taxon>Ecdysozoa</taxon>
        <taxon>Nematoda</taxon>
        <taxon>Chromadorea</taxon>
        <taxon>Rhabditida</taxon>
        <taxon>Tylenchina</taxon>
        <taxon>Tylenchomorpha</taxon>
        <taxon>Tylenchoidea</taxon>
        <taxon>Heteroderidae</taxon>
        <taxon>Heteroderinae</taxon>
        <taxon>Heterodera</taxon>
    </lineage>
</organism>
<sequence>MSEIGSRNSDVQIFFGNRNSDPKNVGNRNSVPSLVWMPKNKAIVEKQAGAQTHKIDWLGRFAASHYFLSFSTNRRDLTHHNFITGTQFSGIPITGTKFSCIPITGTQPTNISITGTQFSGISITGTQFSGIPITGTKFSCIPIIGTQPTSIPSTGTKFSCIPIAGT</sequence>
<dbReference type="AlphaFoldDB" id="A0ABD2KXD6"/>
<dbReference type="SUPFAM" id="SSF141571">
    <property type="entry name" value="Pentapeptide repeat-like"/>
    <property type="match status" value="1"/>
</dbReference>
<gene>
    <name evidence="1" type="ORF">niasHT_014701</name>
</gene>
<evidence type="ECO:0000313" key="1">
    <source>
        <dbReference type="EMBL" id="KAL3107337.1"/>
    </source>
</evidence>
<proteinExistence type="predicted"/>
<dbReference type="Gene3D" id="2.160.20.80">
    <property type="entry name" value="E3 ubiquitin-protein ligase SopA"/>
    <property type="match status" value="1"/>
</dbReference>
<reference evidence="1 2" key="1">
    <citation type="submission" date="2024-10" db="EMBL/GenBank/DDBJ databases">
        <authorList>
            <person name="Kim D."/>
        </authorList>
    </citation>
    <scope>NUCLEOTIDE SEQUENCE [LARGE SCALE GENOMIC DNA]</scope>
    <source>
        <strain evidence="1">BH-2024</strain>
    </source>
</reference>